<keyword evidence="3 6" id="KW-1133">Transmembrane helix</keyword>
<dbReference type="Gene3D" id="1.20.5.2700">
    <property type="match status" value="1"/>
</dbReference>
<gene>
    <name evidence="8" type="ORF">ACFOLH_12705</name>
</gene>
<proteinExistence type="predicted"/>
<feature type="transmembrane region" description="Helical" evidence="6">
    <location>
        <begin position="448"/>
        <end position="467"/>
    </location>
</feature>
<name>A0ABV7WJR1_9MICO</name>
<evidence type="ECO:0000256" key="4">
    <source>
        <dbReference type="ARBA" id="ARBA00023136"/>
    </source>
</evidence>
<dbReference type="PANTHER" id="PTHR42829">
    <property type="entry name" value="NADH-UBIQUINONE OXIDOREDUCTASE CHAIN 5"/>
    <property type="match status" value="1"/>
</dbReference>
<feature type="transmembrane region" description="Helical" evidence="6">
    <location>
        <begin position="6"/>
        <end position="28"/>
    </location>
</feature>
<feature type="transmembrane region" description="Helical" evidence="6">
    <location>
        <begin position="236"/>
        <end position="252"/>
    </location>
</feature>
<evidence type="ECO:0000256" key="6">
    <source>
        <dbReference type="SAM" id="Phobius"/>
    </source>
</evidence>
<keyword evidence="9" id="KW-1185">Reference proteome</keyword>
<evidence type="ECO:0000256" key="2">
    <source>
        <dbReference type="ARBA" id="ARBA00022692"/>
    </source>
</evidence>
<comment type="subcellular location">
    <subcellularLocation>
        <location evidence="1">Endomembrane system</location>
        <topology evidence="1">Multi-pass membrane protein</topology>
    </subcellularLocation>
    <subcellularLocation>
        <location evidence="5">Membrane</location>
        <topology evidence="5">Multi-pass membrane protein</topology>
    </subcellularLocation>
</comment>
<feature type="transmembrane region" description="Helical" evidence="6">
    <location>
        <begin position="487"/>
        <end position="506"/>
    </location>
</feature>
<feature type="transmembrane region" description="Helical" evidence="6">
    <location>
        <begin position="386"/>
        <end position="411"/>
    </location>
</feature>
<feature type="transmembrane region" description="Helical" evidence="6">
    <location>
        <begin position="358"/>
        <end position="380"/>
    </location>
</feature>
<dbReference type="RefSeq" id="WP_340288401.1">
    <property type="nucleotide sequence ID" value="NZ_JBBEOI010000002.1"/>
</dbReference>
<evidence type="ECO:0000256" key="1">
    <source>
        <dbReference type="ARBA" id="ARBA00004127"/>
    </source>
</evidence>
<sequence>MTATQATQAALWALLLLPALAGAALCLAGSRAERVAAPAALLVATGLVVLAGVVTLGGPEVSVPFVAGGRFGLAVDPLSAVVVPTVALVSLLVLAFAAADVRTGRHRFHGLMLLFASAVELTATATTLPALLLGWEVMGATSFALIGHAWHEQHRVSSGTVAFLMTRTGDLGLYAAAAAVLAGTGSMRLADLPTLEGPWLHVAAAGVLVAALGKAAQLPFSAWLSRAMDGPSPVSALLHSAAMVAMGGYLLLRTAPLLAASGWAATTAAWAGALTALLLGAVAVGQRDLKQLLAASTAAQLGFVVLGAGVSAVAAGTAHLVAHAATKALLFLVAGAWLSALGTKQLTALQGVARRWPVVGVSATVGALALAGVAPLSLWATKDEVLAAALGASPALYVVGLAAAALSAAYAGKILFVLWRRAPDDVEAGYDLEEQGTRHVGPAEQVPLVVLAVGAALLGVLALPPLGEVLRERLDAGPFATAGVAELIGSAALALVVLAAVARWGLPEPRLLRDWLDLERATDVLVVRPVLRLAGALARFDDHVLDATIDRTVGAVLNLASAAAVADDRYVDGAVRTSARGGDAVAALTARTDDRAVDGAVESIARQVRRLGGLARAPQTGQLHQYYLQVAATLAVGVVVLLVVR</sequence>
<evidence type="ECO:0000313" key="9">
    <source>
        <dbReference type="Proteomes" id="UP001595685"/>
    </source>
</evidence>
<feature type="domain" description="NADH:quinone oxidoreductase/Mrp antiporter transmembrane" evidence="7">
    <location>
        <begin position="126"/>
        <end position="401"/>
    </location>
</feature>
<reference evidence="9" key="1">
    <citation type="journal article" date="2019" name="Int. J. Syst. Evol. Microbiol.">
        <title>The Global Catalogue of Microorganisms (GCM) 10K type strain sequencing project: providing services to taxonomists for standard genome sequencing and annotation.</title>
        <authorList>
            <consortium name="The Broad Institute Genomics Platform"/>
            <consortium name="The Broad Institute Genome Sequencing Center for Infectious Disease"/>
            <person name="Wu L."/>
            <person name="Ma J."/>
        </authorList>
    </citation>
    <scope>NUCLEOTIDE SEQUENCE [LARGE SCALE GENOMIC DNA]</scope>
    <source>
        <strain evidence="9">NCAIM B.02333</strain>
    </source>
</reference>
<keyword evidence="2 5" id="KW-0812">Transmembrane</keyword>
<protein>
    <submittedName>
        <fullName evidence="8">Proton-conducting transporter membrane subunit</fullName>
    </submittedName>
</protein>
<feature type="transmembrane region" description="Helical" evidence="6">
    <location>
        <begin position="264"/>
        <end position="285"/>
    </location>
</feature>
<feature type="transmembrane region" description="Helical" evidence="6">
    <location>
        <begin position="35"/>
        <end position="58"/>
    </location>
</feature>
<evidence type="ECO:0000259" key="7">
    <source>
        <dbReference type="Pfam" id="PF00361"/>
    </source>
</evidence>
<feature type="transmembrane region" description="Helical" evidence="6">
    <location>
        <begin position="108"/>
        <end position="126"/>
    </location>
</feature>
<feature type="transmembrane region" description="Helical" evidence="6">
    <location>
        <begin position="202"/>
        <end position="224"/>
    </location>
</feature>
<dbReference type="PRINTS" id="PR01434">
    <property type="entry name" value="NADHDHGNASE5"/>
</dbReference>
<dbReference type="EMBL" id="JBHRWW010000008">
    <property type="protein sequence ID" value="MFC3689202.1"/>
    <property type="molecule type" value="Genomic_DNA"/>
</dbReference>
<feature type="transmembrane region" description="Helical" evidence="6">
    <location>
        <begin position="292"/>
        <end position="314"/>
    </location>
</feature>
<accession>A0ABV7WJR1</accession>
<comment type="caution">
    <text evidence="8">The sequence shown here is derived from an EMBL/GenBank/DDBJ whole genome shotgun (WGS) entry which is preliminary data.</text>
</comment>
<organism evidence="8 9">
    <name type="scientific">Aquipuribacter hungaricus</name>
    <dbReference type="NCBI Taxonomy" id="545624"/>
    <lineage>
        <taxon>Bacteria</taxon>
        <taxon>Bacillati</taxon>
        <taxon>Actinomycetota</taxon>
        <taxon>Actinomycetes</taxon>
        <taxon>Micrococcales</taxon>
        <taxon>Intrasporangiaceae</taxon>
        <taxon>Aquipuribacter</taxon>
    </lineage>
</organism>
<feature type="transmembrane region" description="Helical" evidence="6">
    <location>
        <begin position="320"/>
        <end position="338"/>
    </location>
</feature>
<evidence type="ECO:0000313" key="8">
    <source>
        <dbReference type="EMBL" id="MFC3689202.1"/>
    </source>
</evidence>
<evidence type="ECO:0000256" key="3">
    <source>
        <dbReference type="ARBA" id="ARBA00022989"/>
    </source>
</evidence>
<keyword evidence="4 6" id="KW-0472">Membrane</keyword>
<dbReference type="PANTHER" id="PTHR42829:SF1">
    <property type="entry name" value="INORGANIC CARBON TRANSPORTER SUBUNIT DABB-RELATED"/>
    <property type="match status" value="1"/>
</dbReference>
<dbReference type="InterPro" id="IPR001750">
    <property type="entry name" value="ND/Mrp_TM"/>
</dbReference>
<feature type="transmembrane region" description="Helical" evidence="6">
    <location>
        <begin position="78"/>
        <end position="101"/>
    </location>
</feature>
<dbReference type="InterPro" id="IPR003945">
    <property type="entry name" value="NU5C-like"/>
</dbReference>
<evidence type="ECO:0000256" key="5">
    <source>
        <dbReference type="RuleBase" id="RU000320"/>
    </source>
</evidence>
<dbReference type="Proteomes" id="UP001595685">
    <property type="component" value="Unassembled WGS sequence"/>
</dbReference>
<feature type="transmembrane region" description="Helical" evidence="6">
    <location>
        <begin position="626"/>
        <end position="644"/>
    </location>
</feature>
<dbReference type="Pfam" id="PF00361">
    <property type="entry name" value="Proton_antipo_M"/>
    <property type="match status" value="1"/>
</dbReference>